<dbReference type="Proteomes" id="UP001296776">
    <property type="component" value="Unassembled WGS sequence"/>
</dbReference>
<proteinExistence type="predicted"/>
<keyword evidence="2" id="KW-1185">Reference proteome</keyword>
<dbReference type="AlphaFoldDB" id="A0AAJ0U7V3"/>
<evidence type="ECO:0000313" key="2">
    <source>
        <dbReference type="Proteomes" id="UP001296776"/>
    </source>
</evidence>
<gene>
    <name evidence="1" type="ORF">CKO40_16420</name>
</gene>
<dbReference type="EMBL" id="NRSJ01000033">
    <property type="protein sequence ID" value="MBK1706092.1"/>
    <property type="molecule type" value="Genomic_DNA"/>
</dbReference>
<dbReference type="RefSeq" id="WP_200347506.1">
    <property type="nucleotide sequence ID" value="NZ_NRSJ01000033.1"/>
</dbReference>
<reference evidence="1" key="2">
    <citation type="journal article" date="2020" name="Microorganisms">
        <title>Osmotic Adaptation and Compatible Solute Biosynthesis of Phototrophic Bacteria as Revealed from Genome Analyses.</title>
        <authorList>
            <person name="Imhoff J.F."/>
            <person name="Rahn T."/>
            <person name="Kunzel S."/>
            <person name="Keller A."/>
            <person name="Neulinger S.C."/>
        </authorList>
    </citation>
    <scope>NUCLEOTIDE SEQUENCE</scope>
    <source>
        <strain evidence="1">DSM 11080</strain>
    </source>
</reference>
<protein>
    <submittedName>
        <fullName evidence="1">Uncharacterized protein</fullName>
    </submittedName>
</protein>
<evidence type="ECO:0000313" key="1">
    <source>
        <dbReference type="EMBL" id="MBK1706092.1"/>
    </source>
</evidence>
<accession>A0AAJ0U7V3</accession>
<organism evidence="1 2">
    <name type="scientific">Halochromatium glycolicum</name>
    <dbReference type="NCBI Taxonomy" id="85075"/>
    <lineage>
        <taxon>Bacteria</taxon>
        <taxon>Pseudomonadati</taxon>
        <taxon>Pseudomonadota</taxon>
        <taxon>Gammaproteobacteria</taxon>
        <taxon>Chromatiales</taxon>
        <taxon>Chromatiaceae</taxon>
        <taxon>Halochromatium</taxon>
    </lineage>
</organism>
<name>A0AAJ0U7V3_9GAMM</name>
<reference evidence="1" key="1">
    <citation type="submission" date="2017-08" db="EMBL/GenBank/DDBJ databases">
        <authorList>
            <person name="Imhoff J.F."/>
            <person name="Rahn T."/>
            <person name="Kuenzel S."/>
            <person name="Neulinger S.C."/>
        </authorList>
    </citation>
    <scope>NUCLEOTIDE SEQUENCE</scope>
    <source>
        <strain evidence="1">DSM 11080</strain>
    </source>
</reference>
<comment type="caution">
    <text evidence="1">The sequence shown here is derived from an EMBL/GenBank/DDBJ whole genome shotgun (WGS) entry which is preliminary data.</text>
</comment>
<sequence>MKPRDISEAKDPDLRASLAAMQRAAQSARKTAIQTDTAIVVVREGQLVRVSADELRQQITDDDISRQTMALKESVS</sequence>